<dbReference type="Proteomes" id="UP000770785">
    <property type="component" value="Unassembled WGS sequence"/>
</dbReference>
<name>A0ABX0XDX0_9BACT</name>
<dbReference type="PANTHER" id="PTHR30349">
    <property type="entry name" value="PHAGE INTEGRASE-RELATED"/>
    <property type="match status" value="1"/>
</dbReference>
<accession>A0ABX0XDX0</accession>
<evidence type="ECO:0000256" key="3">
    <source>
        <dbReference type="ARBA" id="ARBA00023125"/>
    </source>
</evidence>
<dbReference type="InterPro" id="IPR002104">
    <property type="entry name" value="Integrase_catalytic"/>
</dbReference>
<sequence length="302" mass="34155">MATSRTHLNLVERAEHRAYLAGWATAATALGYATASVRTDRWRIRRFLEWCERHGPGWVEAVTAADLEAYREYVRATPSLSDGGPVSEFTVYRVLRVVQLLFDYLLQSGLVAVDPFAGFTMNRPKRGPKRSILTRAEVTALYRACDRLEERALLALAYGCGLRVGEIERLNVAEVRLVDKLLVVERGKYDKRRVIPLSAGVRRDLLVYTRRRSGTEPAFIRHGRGGRLRRHTIQKWLTRLAERAGVDKSVTVHVLRHTIASHLLTEGMAVEEVRTFLGHSLLATTQRYVQVDGELIDKIVGV</sequence>
<dbReference type="PANTHER" id="PTHR30349:SF81">
    <property type="entry name" value="TYROSINE RECOMBINASE XERC"/>
    <property type="match status" value="1"/>
</dbReference>
<reference evidence="8 9" key="1">
    <citation type="submission" date="2020-03" db="EMBL/GenBank/DDBJ databases">
        <title>Genomic Encyclopedia of Type Strains, Phase IV (KMG-IV): sequencing the most valuable type-strain genomes for metagenomic binning, comparative biology and taxonomic classification.</title>
        <authorList>
            <person name="Goeker M."/>
        </authorList>
    </citation>
    <scope>NUCLEOTIDE SEQUENCE [LARGE SCALE GENOMIC DNA]</scope>
    <source>
        <strain evidence="8 9">DSM 105096</strain>
    </source>
</reference>
<dbReference type="Gene3D" id="1.10.150.130">
    <property type="match status" value="1"/>
</dbReference>
<dbReference type="Gene3D" id="1.10.443.10">
    <property type="entry name" value="Intergrase catalytic core"/>
    <property type="match status" value="1"/>
</dbReference>
<dbReference type="SUPFAM" id="SSF56349">
    <property type="entry name" value="DNA breaking-rejoining enzymes"/>
    <property type="match status" value="1"/>
</dbReference>
<evidence type="ECO:0000256" key="1">
    <source>
        <dbReference type="ARBA" id="ARBA00022829"/>
    </source>
</evidence>
<comment type="caution">
    <text evidence="8">The sequence shown here is derived from an EMBL/GenBank/DDBJ whole genome shotgun (WGS) entry which is preliminary data.</text>
</comment>
<keyword evidence="3 5" id="KW-0238">DNA-binding</keyword>
<organism evidence="8 9">
    <name type="scientific">Neolewinella antarctica</name>
    <dbReference type="NCBI Taxonomy" id="442734"/>
    <lineage>
        <taxon>Bacteria</taxon>
        <taxon>Pseudomonadati</taxon>
        <taxon>Bacteroidota</taxon>
        <taxon>Saprospiria</taxon>
        <taxon>Saprospirales</taxon>
        <taxon>Lewinellaceae</taxon>
        <taxon>Neolewinella</taxon>
    </lineage>
</organism>
<evidence type="ECO:0000256" key="4">
    <source>
        <dbReference type="ARBA" id="ARBA00023172"/>
    </source>
</evidence>
<feature type="domain" description="Core-binding (CB)" evidence="7">
    <location>
        <begin position="21"/>
        <end position="106"/>
    </location>
</feature>
<evidence type="ECO:0000313" key="8">
    <source>
        <dbReference type="EMBL" id="NJC27503.1"/>
    </source>
</evidence>
<dbReference type="EMBL" id="JAATJH010000005">
    <property type="protein sequence ID" value="NJC27503.1"/>
    <property type="molecule type" value="Genomic_DNA"/>
</dbReference>
<evidence type="ECO:0000256" key="5">
    <source>
        <dbReference type="PROSITE-ProRule" id="PRU01248"/>
    </source>
</evidence>
<dbReference type="Pfam" id="PF00589">
    <property type="entry name" value="Phage_integrase"/>
    <property type="match status" value="1"/>
</dbReference>
<dbReference type="PROSITE" id="PS51900">
    <property type="entry name" value="CB"/>
    <property type="match status" value="1"/>
</dbReference>
<feature type="domain" description="Tyr recombinase" evidence="6">
    <location>
        <begin position="128"/>
        <end position="301"/>
    </location>
</feature>
<dbReference type="InterPro" id="IPR050090">
    <property type="entry name" value="Tyrosine_recombinase_XerCD"/>
</dbReference>
<keyword evidence="2" id="KW-0229">DNA integration</keyword>
<dbReference type="InterPro" id="IPR010998">
    <property type="entry name" value="Integrase_recombinase_N"/>
</dbReference>
<dbReference type="InterPro" id="IPR013762">
    <property type="entry name" value="Integrase-like_cat_sf"/>
</dbReference>
<dbReference type="InterPro" id="IPR011010">
    <property type="entry name" value="DNA_brk_join_enz"/>
</dbReference>
<keyword evidence="9" id="KW-1185">Reference proteome</keyword>
<evidence type="ECO:0000259" key="7">
    <source>
        <dbReference type="PROSITE" id="PS51900"/>
    </source>
</evidence>
<evidence type="ECO:0000259" key="6">
    <source>
        <dbReference type="PROSITE" id="PS51898"/>
    </source>
</evidence>
<dbReference type="InterPro" id="IPR044068">
    <property type="entry name" value="CB"/>
</dbReference>
<evidence type="ECO:0000313" key="9">
    <source>
        <dbReference type="Proteomes" id="UP000770785"/>
    </source>
</evidence>
<protein>
    <submittedName>
        <fullName evidence="8">Integrase/recombinase XerD</fullName>
    </submittedName>
</protein>
<evidence type="ECO:0000256" key="2">
    <source>
        <dbReference type="ARBA" id="ARBA00022908"/>
    </source>
</evidence>
<dbReference type="PROSITE" id="PS51898">
    <property type="entry name" value="TYR_RECOMBINASE"/>
    <property type="match status" value="1"/>
</dbReference>
<keyword evidence="4" id="KW-0233">DNA recombination</keyword>
<proteinExistence type="predicted"/>
<gene>
    <name evidence="8" type="ORF">GGR27_003020</name>
</gene>
<dbReference type="RefSeq" id="WP_168038664.1">
    <property type="nucleotide sequence ID" value="NZ_JAATJH010000005.1"/>
</dbReference>
<keyword evidence="1" id="KW-0159">Chromosome partition</keyword>